<proteinExistence type="predicted"/>
<evidence type="ECO:0000313" key="8">
    <source>
        <dbReference type="Proteomes" id="UP001209803"/>
    </source>
</evidence>
<dbReference type="Proteomes" id="UP001209803">
    <property type="component" value="Chromosome"/>
</dbReference>
<protein>
    <submittedName>
        <fullName evidence="7">Zf-HC2 domain-containing protein</fullName>
    </submittedName>
</protein>
<sequence>MDQNEMTDELIMAYADGELTADEAARVEEALKTDQSAQRKLAMFRETADLLKAAPAPPVPDDLAHRIDALIADKDDEPAPAETDNVVQFRRFGRSGFVPTAIAACLALAIGLGTGYSLNQPEPAGKGSPFGVAALADPGIKGALASTPSGESSVLASGATLNLIASFMDEAGVLCREFDYEGVNGHSVVSVACRDGGQWQPKIAIAATGDSVNHYAPASSLDALEAWLKSSGLGDPLGAEDEQQLLAVR</sequence>
<evidence type="ECO:0000256" key="2">
    <source>
        <dbReference type="ARBA" id="ARBA00022692"/>
    </source>
</evidence>
<reference evidence="7 8" key="1">
    <citation type="submission" date="2023-03" db="EMBL/GenBank/DDBJ databases">
        <title>Roseibium porphyridii sp. nov. and Roseibium rhodosorbium sp. nov. isolated from marine algae, Porphyridium cruentum and Rhodosorus marinus, respectively.</title>
        <authorList>
            <person name="Lee M.W."/>
            <person name="Choi B.J."/>
            <person name="Lee J.K."/>
            <person name="Choi D.G."/>
            <person name="Baek J.H."/>
            <person name="Bayburt H."/>
            <person name="Kim J.M."/>
            <person name="Han D.M."/>
            <person name="Kim K.H."/>
            <person name="Jeon C.O."/>
        </authorList>
    </citation>
    <scope>NUCLEOTIDE SEQUENCE [LARGE SCALE GENOMIC DNA]</scope>
    <source>
        <strain evidence="7 8">KMA01</strain>
    </source>
</reference>
<evidence type="ECO:0000313" key="7">
    <source>
        <dbReference type="EMBL" id="WFE88207.1"/>
    </source>
</evidence>
<accession>A0ABY8EYM4</accession>
<gene>
    <name evidence="7" type="ORF">K1718_18820</name>
</gene>
<evidence type="ECO:0000259" key="6">
    <source>
        <dbReference type="Pfam" id="PF13490"/>
    </source>
</evidence>
<name>A0ABY8EYM4_9HYPH</name>
<dbReference type="PANTHER" id="PTHR37461:SF1">
    <property type="entry name" value="ANTI-SIGMA-K FACTOR RSKA"/>
    <property type="match status" value="1"/>
</dbReference>
<dbReference type="InterPro" id="IPR041916">
    <property type="entry name" value="Anti_sigma_zinc_sf"/>
</dbReference>
<evidence type="ECO:0000256" key="3">
    <source>
        <dbReference type="ARBA" id="ARBA00022989"/>
    </source>
</evidence>
<comment type="subcellular location">
    <subcellularLocation>
        <location evidence="1">Membrane</location>
        <topology evidence="1">Single-pass membrane protein</topology>
    </subcellularLocation>
</comment>
<feature type="transmembrane region" description="Helical" evidence="5">
    <location>
        <begin position="97"/>
        <end position="118"/>
    </location>
</feature>
<keyword evidence="4 5" id="KW-0472">Membrane</keyword>
<dbReference type="Pfam" id="PF13490">
    <property type="entry name" value="zf-HC2"/>
    <property type="match status" value="1"/>
</dbReference>
<dbReference type="PANTHER" id="PTHR37461">
    <property type="entry name" value="ANTI-SIGMA-K FACTOR RSKA"/>
    <property type="match status" value="1"/>
</dbReference>
<organism evidence="7 8">
    <name type="scientific">Roseibium porphyridii</name>
    <dbReference type="NCBI Taxonomy" id="2866279"/>
    <lineage>
        <taxon>Bacteria</taxon>
        <taxon>Pseudomonadati</taxon>
        <taxon>Pseudomonadota</taxon>
        <taxon>Alphaproteobacteria</taxon>
        <taxon>Hyphomicrobiales</taxon>
        <taxon>Stappiaceae</taxon>
        <taxon>Roseibium</taxon>
    </lineage>
</organism>
<dbReference type="Gene3D" id="1.10.10.1320">
    <property type="entry name" value="Anti-sigma factor, zinc-finger domain"/>
    <property type="match status" value="1"/>
</dbReference>
<keyword evidence="2 5" id="KW-0812">Transmembrane</keyword>
<keyword evidence="8" id="KW-1185">Reference proteome</keyword>
<dbReference type="InterPro" id="IPR051474">
    <property type="entry name" value="Anti-sigma-K/W_factor"/>
</dbReference>
<keyword evidence="3 5" id="KW-1133">Transmembrane helix</keyword>
<dbReference type="InterPro" id="IPR027383">
    <property type="entry name" value="Znf_put"/>
</dbReference>
<evidence type="ECO:0000256" key="4">
    <source>
        <dbReference type="ARBA" id="ARBA00023136"/>
    </source>
</evidence>
<dbReference type="EMBL" id="CP120863">
    <property type="protein sequence ID" value="WFE88207.1"/>
    <property type="molecule type" value="Genomic_DNA"/>
</dbReference>
<dbReference type="RefSeq" id="WP_265681215.1">
    <property type="nucleotide sequence ID" value="NZ_CP120863.1"/>
</dbReference>
<evidence type="ECO:0000256" key="1">
    <source>
        <dbReference type="ARBA" id="ARBA00004167"/>
    </source>
</evidence>
<evidence type="ECO:0000256" key="5">
    <source>
        <dbReference type="SAM" id="Phobius"/>
    </source>
</evidence>
<feature type="domain" description="Putative zinc-finger" evidence="6">
    <location>
        <begin position="8"/>
        <end position="32"/>
    </location>
</feature>